<dbReference type="Gene3D" id="3.90.420.10">
    <property type="entry name" value="Oxidoreductase, molybdopterin-binding domain"/>
    <property type="match status" value="1"/>
</dbReference>
<dbReference type="InterPro" id="IPR000572">
    <property type="entry name" value="OxRdtase_Mopterin-bd_dom"/>
</dbReference>
<feature type="transmembrane region" description="Helical" evidence="1">
    <location>
        <begin position="92"/>
        <end position="110"/>
    </location>
</feature>
<sequence length="502" mass="52934">MKNKLLGALAGLLSALLALGAAELVAALLDRPSSPVVSVGGAFVDRTPRWLKEFAIRHFGENDKDVLLTGVVATVLVLSLALGALAVRHLRVAVGVVVAVGVGAALVALTRPTASGVDVLPSLAAGAVGAAGLAALVRSTPRAAEDGSRRTFLLAAGGTAVLAAGTGGLGRLVFGRHDVASSRAAVVLPPPLSPAPAAPAGYTLGVPGITPFYTSPRDFYRVDTALVVPQLSTDEWRLRVHGEVEEPFTLEWRDLLALPMMERDITLTCVSNEVGGKLAGTARWQGVPVRSLLDRAKPRKGADQVVTRSVDGMTIGTPTAALLDGRDAMLAVSMNGAPLRPEHGFPVRMVVPGLYGYVSATKWLVDMEVTTFDAYDPYWVKRGWDARAAIKTASRIDTPKPLSTSRPGTVAVGGVAWAQERGISKVEVRVDGGQWQQARLSAPVGKDTWRQWSWDWQVDAVGNHKLEVRATDGTGAVQPQDRTAPFPGGSQGWHSILVQIGR</sequence>
<keyword evidence="2" id="KW-0732">Signal</keyword>
<dbReference type="SUPFAM" id="SSF81296">
    <property type="entry name" value="E set domains"/>
    <property type="match status" value="1"/>
</dbReference>
<evidence type="ECO:0000313" key="4">
    <source>
        <dbReference type="EMBL" id="RKS69323.1"/>
    </source>
</evidence>
<dbReference type="EMBL" id="RBWV01000015">
    <property type="protein sequence ID" value="RKS69323.1"/>
    <property type="molecule type" value="Genomic_DNA"/>
</dbReference>
<dbReference type="InterPro" id="IPR036374">
    <property type="entry name" value="OxRdtase_Mopterin-bd_sf"/>
</dbReference>
<evidence type="ECO:0000259" key="3">
    <source>
        <dbReference type="Pfam" id="PF00174"/>
    </source>
</evidence>
<accession>A0A420XLA2</accession>
<dbReference type="GO" id="GO:0020037">
    <property type="term" value="F:heme binding"/>
    <property type="evidence" value="ECO:0007669"/>
    <property type="project" value="TreeGrafter"/>
</dbReference>
<feature type="signal peptide" evidence="2">
    <location>
        <begin position="1"/>
        <end position="20"/>
    </location>
</feature>
<evidence type="ECO:0000256" key="1">
    <source>
        <dbReference type="SAM" id="Phobius"/>
    </source>
</evidence>
<dbReference type="Pfam" id="PF00174">
    <property type="entry name" value="Oxidored_molyb"/>
    <property type="match status" value="1"/>
</dbReference>
<dbReference type="Proteomes" id="UP000281955">
    <property type="component" value="Unassembled WGS sequence"/>
</dbReference>
<dbReference type="SUPFAM" id="SSF56524">
    <property type="entry name" value="Oxidoreductase molybdopterin-binding domain"/>
    <property type="match status" value="1"/>
</dbReference>
<protein>
    <submittedName>
        <fullName evidence="4">DMSO/TMAO reductase YedYZ molybdopterin-dependent catalytic subunit</fullName>
    </submittedName>
</protein>
<keyword evidence="1" id="KW-0472">Membrane</keyword>
<gene>
    <name evidence="4" type="ORF">CLV35_3500</name>
</gene>
<dbReference type="Pfam" id="PF17957">
    <property type="entry name" value="Big_7"/>
    <property type="match status" value="1"/>
</dbReference>
<feature type="transmembrane region" description="Helical" evidence="1">
    <location>
        <begin position="66"/>
        <end position="85"/>
    </location>
</feature>
<dbReference type="Gene3D" id="2.60.40.650">
    <property type="match status" value="1"/>
</dbReference>
<evidence type="ECO:0000256" key="2">
    <source>
        <dbReference type="SAM" id="SignalP"/>
    </source>
</evidence>
<dbReference type="RefSeq" id="WP_231121983.1">
    <property type="nucleotide sequence ID" value="NZ_RBWV01000015.1"/>
</dbReference>
<keyword evidence="1" id="KW-1133">Transmembrane helix</keyword>
<reference evidence="4 5" key="1">
    <citation type="submission" date="2018-10" db="EMBL/GenBank/DDBJ databases">
        <title>Genomic Encyclopedia of Archaeal and Bacterial Type Strains, Phase II (KMG-II): from individual species to whole genera.</title>
        <authorList>
            <person name="Goeker M."/>
        </authorList>
    </citation>
    <scope>NUCLEOTIDE SEQUENCE [LARGE SCALE GENOMIC DNA]</scope>
    <source>
        <strain evidence="4 5">RP-AC37</strain>
    </source>
</reference>
<keyword evidence="1" id="KW-0812">Transmembrane</keyword>
<dbReference type="InParanoid" id="A0A420XLA2"/>
<feature type="transmembrane region" description="Helical" evidence="1">
    <location>
        <begin position="152"/>
        <end position="174"/>
    </location>
</feature>
<feature type="domain" description="Oxidoreductase molybdopterin-binding" evidence="3">
    <location>
        <begin position="227"/>
        <end position="374"/>
    </location>
</feature>
<feature type="transmembrane region" description="Helical" evidence="1">
    <location>
        <begin position="122"/>
        <end position="140"/>
    </location>
</feature>
<evidence type="ECO:0000313" key="5">
    <source>
        <dbReference type="Proteomes" id="UP000281955"/>
    </source>
</evidence>
<dbReference type="GO" id="GO:0043546">
    <property type="term" value="F:molybdopterin cofactor binding"/>
    <property type="evidence" value="ECO:0007669"/>
    <property type="project" value="TreeGrafter"/>
</dbReference>
<dbReference type="PANTHER" id="PTHR19372">
    <property type="entry name" value="SULFITE REDUCTASE"/>
    <property type="match status" value="1"/>
</dbReference>
<feature type="chain" id="PRO_5039464339" evidence="2">
    <location>
        <begin position="21"/>
        <end position="502"/>
    </location>
</feature>
<proteinExistence type="predicted"/>
<organism evidence="4 5">
    <name type="scientific">Motilibacter peucedani</name>
    <dbReference type="NCBI Taxonomy" id="598650"/>
    <lineage>
        <taxon>Bacteria</taxon>
        <taxon>Bacillati</taxon>
        <taxon>Actinomycetota</taxon>
        <taxon>Actinomycetes</taxon>
        <taxon>Motilibacterales</taxon>
        <taxon>Motilibacteraceae</taxon>
        <taxon>Motilibacter</taxon>
    </lineage>
</organism>
<keyword evidence="5" id="KW-1185">Reference proteome</keyword>
<name>A0A420XLA2_9ACTN</name>
<dbReference type="PANTHER" id="PTHR19372:SF7">
    <property type="entry name" value="SULFITE OXIDASE, MITOCHONDRIAL"/>
    <property type="match status" value="1"/>
</dbReference>
<comment type="caution">
    <text evidence="4">The sequence shown here is derived from an EMBL/GenBank/DDBJ whole genome shotgun (WGS) entry which is preliminary data.</text>
</comment>
<dbReference type="AlphaFoldDB" id="A0A420XLA2"/>
<dbReference type="GO" id="GO:0006790">
    <property type="term" value="P:sulfur compound metabolic process"/>
    <property type="evidence" value="ECO:0007669"/>
    <property type="project" value="TreeGrafter"/>
</dbReference>
<dbReference type="InterPro" id="IPR014756">
    <property type="entry name" value="Ig_E-set"/>
</dbReference>
<dbReference type="GO" id="GO:0008482">
    <property type="term" value="F:sulfite oxidase activity"/>
    <property type="evidence" value="ECO:0007669"/>
    <property type="project" value="TreeGrafter"/>
</dbReference>